<dbReference type="Gene3D" id="3.20.20.10">
    <property type="entry name" value="Alanine racemase"/>
    <property type="match status" value="1"/>
</dbReference>
<dbReference type="PANTHER" id="PTHR28004">
    <property type="entry name" value="ZGC:162816-RELATED"/>
    <property type="match status" value="1"/>
</dbReference>
<proteinExistence type="inferred from homology"/>
<dbReference type="Gene3D" id="2.40.37.20">
    <property type="entry name" value="D-serine dehydratase-like domain"/>
    <property type="match status" value="1"/>
</dbReference>
<dbReference type="SMART" id="SM01119">
    <property type="entry name" value="D-ser_dehydrat"/>
    <property type="match status" value="1"/>
</dbReference>
<dbReference type="InterPro" id="IPR001608">
    <property type="entry name" value="Ala_racemase_N"/>
</dbReference>
<dbReference type="Pfam" id="PF01168">
    <property type="entry name" value="Ala_racemase_N"/>
    <property type="match status" value="1"/>
</dbReference>
<dbReference type="Proteomes" id="UP000626210">
    <property type="component" value="Unassembled WGS sequence"/>
</dbReference>
<keyword evidence="2" id="KW-0456">Lyase</keyword>
<gene>
    <name evidence="4" type="ORF">GCM10007320_37840</name>
</gene>
<dbReference type="PANTHER" id="PTHR28004:SF2">
    <property type="entry name" value="D-SERINE DEHYDRATASE"/>
    <property type="match status" value="1"/>
</dbReference>
<name>A0ABQ3G4L8_9BURK</name>
<organism evidence="4 5">
    <name type="scientific">Pseudorhodoferax aquiterrae</name>
    <dbReference type="NCBI Taxonomy" id="747304"/>
    <lineage>
        <taxon>Bacteria</taxon>
        <taxon>Pseudomonadati</taxon>
        <taxon>Pseudomonadota</taxon>
        <taxon>Betaproteobacteria</taxon>
        <taxon>Burkholderiales</taxon>
        <taxon>Comamonadaceae</taxon>
    </lineage>
</organism>
<evidence type="ECO:0000313" key="4">
    <source>
        <dbReference type="EMBL" id="GHC89811.1"/>
    </source>
</evidence>
<evidence type="ECO:0000259" key="3">
    <source>
        <dbReference type="SMART" id="SM01119"/>
    </source>
</evidence>
<dbReference type="InterPro" id="IPR029066">
    <property type="entry name" value="PLP-binding_barrel"/>
</dbReference>
<dbReference type="InterPro" id="IPR042208">
    <property type="entry name" value="D-ser_dehydrat-like_sf"/>
</dbReference>
<sequence length="381" mass="39761">MNAPARTGDAVADIDTPALVLDLDAVERNIARMAAFARQHGVRWRPHAKMHKCAALAQRLVAAGAVGACVQKTAEAQALAAAGVLDLYISNEVVAPAKLARVAALARGLQQRGGRLAIAADSAEGVDRLAAALAGAQDAIDVFVEIDVGQGRCGLAPGPDAVQLARRIAAAPALRFAGLQAYHGKAQHLRGAEDRRAAIAAVLLLVRDQLDAFAQAGMPVPLVTGAGTGSMVHEAASGLYGELQSGSFLFMDADYAGNEADPEQPAFEHALFLKSQVISRNVRHAVCDAGHKSHAIDSGLPLVHRPEGGAPWRYANGGDEHGVLHAEDGQPLPELGQAVWLIPGHCDPTVNLHDWLVGVRGGLLHGHVEELLRVDARGALA</sequence>
<dbReference type="InterPro" id="IPR051466">
    <property type="entry name" value="D-amino_acid_metab_enzyme"/>
</dbReference>
<dbReference type="SUPFAM" id="SSF51419">
    <property type="entry name" value="PLP-binding barrel"/>
    <property type="match status" value="1"/>
</dbReference>
<accession>A0ABQ3G4L8</accession>
<keyword evidence="5" id="KW-1185">Reference proteome</keyword>
<dbReference type="EMBL" id="BMYK01000012">
    <property type="protein sequence ID" value="GHC89811.1"/>
    <property type="molecule type" value="Genomic_DNA"/>
</dbReference>
<dbReference type="RefSeq" id="WP_189688485.1">
    <property type="nucleotide sequence ID" value="NZ_BMYK01000012.1"/>
</dbReference>
<protein>
    <submittedName>
        <fullName evidence="4">Alanine racemase</fullName>
    </submittedName>
</protein>
<dbReference type="Pfam" id="PF14031">
    <property type="entry name" value="D-ser_dehydrat"/>
    <property type="match status" value="1"/>
</dbReference>
<reference evidence="5" key="1">
    <citation type="journal article" date="2019" name="Int. J. Syst. Evol. Microbiol.">
        <title>The Global Catalogue of Microorganisms (GCM) 10K type strain sequencing project: providing services to taxonomists for standard genome sequencing and annotation.</title>
        <authorList>
            <consortium name="The Broad Institute Genomics Platform"/>
            <consortium name="The Broad Institute Genome Sequencing Center for Infectious Disease"/>
            <person name="Wu L."/>
            <person name="Ma J."/>
        </authorList>
    </citation>
    <scope>NUCLEOTIDE SEQUENCE [LARGE SCALE GENOMIC DNA]</scope>
    <source>
        <strain evidence="5">KCTC 23314</strain>
    </source>
</reference>
<comment type="similarity">
    <text evidence="1">Belongs to the DSD1 family.</text>
</comment>
<dbReference type="InterPro" id="IPR026956">
    <property type="entry name" value="D-ser_dehydrat-like_dom"/>
</dbReference>
<comment type="caution">
    <text evidence="4">The sequence shown here is derived from an EMBL/GenBank/DDBJ whole genome shotgun (WGS) entry which is preliminary data.</text>
</comment>
<evidence type="ECO:0000313" key="5">
    <source>
        <dbReference type="Proteomes" id="UP000626210"/>
    </source>
</evidence>
<feature type="domain" description="D-serine dehydratase-like" evidence="3">
    <location>
        <begin position="270"/>
        <end position="360"/>
    </location>
</feature>
<evidence type="ECO:0000256" key="1">
    <source>
        <dbReference type="ARBA" id="ARBA00005323"/>
    </source>
</evidence>
<evidence type="ECO:0000256" key="2">
    <source>
        <dbReference type="ARBA" id="ARBA00023239"/>
    </source>
</evidence>
<dbReference type="CDD" id="cd06819">
    <property type="entry name" value="PLPDE_III_LS_D-TA"/>
    <property type="match status" value="1"/>
</dbReference>